<keyword evidence="15" id="KW-1185">Reference proteome</keyword>
<dbReference type="PANTHER" id="PTHR38011">
    <property type="entry name" value="DIHYDROFOLATE REDUCTASE FAMILY PROTEIN (AFU_ORTHOLOGUE AFUA_8G06820)"/>
    <property type="match status" value="1"/>
</dbReference>
<dbReference type="SUPFAM" id="SSF53927">
    <property type="entry name" value="Cytidine deaminase-like"/>
    <property type="match status" value="1"/>
</dbReference>
<comment type="similarity">
    <text evidence="5 12">In the C-terminal section; belongs to the HTP reductase family.</text>
</comment>
<dbReference type="InterPro" id="IPR024072">
    <property type="entry name" value="DHFR-like_dom_sf"/>
</dbReference>
<protein>
    <recommendedName>
        <fullName evidence="12">Riboflavin biosynthesis protein RibD</fullName>
    </recommendedName>
    <domain>
        <recommendedName>
            <fullName evidence="12">Diaminohydroxyphosphoribosylaminopyrimidine deaminase</fullName>
            <shortName evidence="12">DRAP deaminase</shortName>
            <ecNumber evidence="12">3.5.4.26</ecNumber>
        </recommendedName>
        <alternativeName>
            <fullName evidence="12">Riboflavin-specific deaminase</fullName>
        </alternativeName>
    </domain>
    <domain>
        <recommendedName>
            <fullName evidence="12">5-amino-6-(5-phosphoribosylamino)uracil reductase</fullName>
            <ecNumber evidence="12">1.1.1.193</ecNumber>
        </recommendedName>
        <alternativeName>
            <fullName evidence="12">HTP reductase</fullName>
        </alternativeName>
    </domain>
</protein>
<dbReference type="NCBIfam" id="TIGR00326">
    <property type="entry name" value="eubact_ribD"/>
    <property type="match status" value="1"/>
</dbReference>
<evidence type="ECO:0000256" key="12">
    <source>
        <dbReference type="PIRNR" id="PIRNR006769"/>
    </source>
</evidence>
<reference evidence="15" key="1">
    <citation type="journal article" date="2019" name="Int. J. Syst. Evol. Microbiol.">
        <title>The Global Catalogue of Microorganisms (GCM) 10K type strain sequencing project: providing services to taxonomists for standard genome sequencing and annotation.</title>
        <authorList>
            <consortium name="The Broad Institute Genomics Platform"/>
            <consortium name="The Broad Institute Genome Sequencing Center for Infectious Disease"/>
            <person name="Wu L."/>
            <person name="Ma J."/>
        </authorList>
    </citation>
    <scope>NUCLEOTIDE SEQUENCE [LARGE SCALE GENOMIC DNA]</scope>
    <source>
        <strain evidence="15">LMG 29894</strain>
    </source>
</reference>
<dbReference type="InterPro" id="IPR050765">
    <property type="entry name" value="Riboflavin_Biosynth_HTPR"/>
</dbReference>
<dbReference type="Gene3D" id="3.40.140.10">
    <property type="entry name" value="Cytidine Deaminase, domain 2"/>
    <property type="match status" value="1"/>
</dbReference>
<evidence type="ECO:0000256" key="8">
    <source>
        <dbReference type="ARBA" id="ARBA00022833"/>
    </source>
</evidence>
<dbReference type="Pfam" id="PF00383">
    <property type="entry name" value="dCMP_cyt_deam_1"/>
    <property type="match status" value="1"/>
</dbReference>
<dbReference type="EMBL" id="JBHSBU010000001">
    <property type="protein sequence ID" value="MFC4158067.1"/>
    <property type="molecule type" value="Genomic_DNA"/>
</dbReference>
<evidence type="ECO:0000256" key="7">
    <source>
        <dbReference type="ARBA" id="ARBA00022723"/>
    </source>
</evidence>
<dbReference type="InterPro" id="IPR004794">
    <property type="entry name" value="Eubact_RibD"/>
</dbReference>
<keyword evidence="10 12" id="KW-0560">Oxidoreductase</keyword>
<dbReference type="PANTHER" id="PTHR38011:SF7">
    <property type="entry name" value="2,5-DIAMINO-6-RIBOSYLAMINO-4(3H)-PYRIMIDINONE 5'-PHOSPHATE REDUCTASE"/>
    <property type="match status" value="1"/>
</dbReference>
<comment type="catalytic activity">
    <reaction evidence="12">
        <text>5-amino-6-(5-phospho-D-ribitylamino)uracil + NADP(+) = 5-amino-6-(5-phospho-D-ribosylamino)uracil + NADPH + H(+)</text>
        <dbReference type="Rhea" id="RHEA:17845"/>
        <dbReference type="ChEBI" id="CHEBI:15378"/>
        <dbReference type="ChEBI" id="CHEBI:57783"/>
        <dbReference type="ChEBI" id="CHEBI:58349"/>
        <dbReference type="ChEBI" id="CHEBI:58421"/>
        <dbReference type="ChEBI" id="CHEBI:58453"/>
        <dbReference type="EC" id="1.1.1.193"/>
    </reaction>
</comment>
<keyword evidence="6 12" id="KW-0686">Riboflavin biosynthesis</keyword>
<feature type="domain" description="CMP/dCMP-type deaminase" evidence="13">
    <location>
        <begin position="5"/>
        <end position="130"/>
    </location>
</feature>
<evidence type="ECO:0000259" key="13">
    <source>
        <dbReference type="PROSITE" id="PS51747"/>
    </source>
</evidence>
<evidence type="ECO:0000256" key="1">
    <source>
        <dbReference type="ARBA" id="ARBA00002151"/>
    </source>
</evidence>
<dbReference type="InterPro" id="IPR016193">
    <property type="entry name" value="Cytidine_deaminase-like"/>
</dbReference>
<comment type="pathway">
    <text evidence="3 12">Cofactor biosynthesis; riboflavin biosynthesis; 5-amino-6-(D-ribitylamino)uracil from GTP: step 3/4.</text>
</comment>
<dbReference type="GO" id="GO:0008835">
    <property type="term" value="F:diaminohydroxyphosphoribosylaminopyrimidine deaminase activity"/>
    <property type="evidence" value="ECO:0007669"/>
    <property type="project" value="UniProtKB-EC"/>
</dbReference>
<accession>A0ABV8MKA4</accession>
<dbReference type="RefSeq" id="WP_378160354.1">
    <property type="nucleotide sequence ID" value="NZ_JBHSBU010000001.1"/>
</dbReference>
<dbReference type="InterPro" id="IPR016192">
    <property type="entry name" value="APOBEC/CMP_deaminase_Zn-bd"/>
</dbReference>
<evidence type="ECO:0000256" key="11">
    <source>
        <dbReference type="ARBA" id="ARBA00023268"/>
    </source>
</evidence>
<dbReference type="SUPFAM" id="SSF53597">
    <property type="entry name" value="Dihydrofolate reductase-like"/>
    <property type="match status" value="1"/>
</dbReference>
<dbReference type="EC" id="3.5.4.26" evidence="12"/>
<comment type="caution">
    <text evidence="14">The sequence shown here is derived from an EMBL/GenBank/DDBJ whole genome shotgun (WGS) entry which is preliminary data.</text>
</comment>
<dbReference type="InterPro" id="IPR011549">
    <property type="entry name" value="RibD_C"/>
</dbReference>
<comment type="cofactor">
    <cofactor evidence="12">
        <name>Zn(2+)</name>
        <dbReference type="ChEBI" id="CHEBI:29105"/>
    </cofactor>
    <text evidence="12">Binds 1 zinc ion.</text>
</comment>
<evidence type="ECO:0000256" key="10">
    <source>
        <dbReference type="ARBA" id="ARBA00023002"/>
    </source>
</evidence>
<dbReference type="PROSITE" id="PS51747">
    <property type="entry name" value="CYT_DCMP_DEAMINASES_2"/>
    <property type="match status" value="1"/>
</dbReference>
<evidence type="ECO:0000256" key="5">
    <source>
        <dbReference type="ARBA" id="ARBA00007417"/>
    </source>
</evidence>
<evidence type="ECO:0000313" key="15">
    <source>
        <dbReference type="Proteomes" id="UP001595791"/>
    </source>
</evidence>
<keyword evidence="11" id="KW-0511">Multifunctional enzyme</keyword>
<name>A0ABV8MKA4_9NEIS</name>
<keyword evidence="8 12" id="KW-0862">Zinc</keyword>
<dbReference type="CDD" id="cd01284">
    <property type="entry name" value="Riboflavin_deaminase-reductase"/>
    <property type="match status" value="1"/>
</dbReference>
<comment type="function">
    <text evidence="1 12">Converts 2,5-diamino-6-(ribosylamino)-4(3h)-pyrimidinone 5'-phosphate into 5-amino-6-(ribosylamino)-2,4(1h,3h)-pyrimidinedione 5'-phosphate.</text>
</comment>
<dbReference type="GO" id="GO:0008703">
    <property type="term" value="F:5-amino-6-(5-phosphoribosylamino)uracil reductase activity"/>
    <property type="evidence" value="ECO:0007669"/>
    <property type="project" value="UniProtKB-EC"/>
</dbReference>
<dbReference type="Proteomes" id="UP001595791">
    <property type="component" value="Unassembled WGS sequence"/>
</dbReference>
<comment type="pathway">
    <text evidence="2 12">Cofactor biosynthesis; riboflavin biosynthesis; 5-amino-6-(D-ribitylamino)uracil from GTP: step 2/4.</text>
</comment>
<evidence type="ECO:0000256" key="9">
    <source>
        <dbReference type="ARBA" id="ARBA00022857"/>
    </source>
</evidence>
<proteinExistence type="inferred from homology"/>
<evidence type="ECO:0000256" key="3">
    <source>
        <dbReference type="ARBA" id="ARBA00004910"/>
    </source>
</evidence>
<organism evidence="14 15">
    <name type="scientific">Chitinimonas lacunae</name>
    <dbReference type="NCBI Taxonomy" id="1963018"/>
    <lineage>
        <taxon>Bacteria</taxon>
        <taxon>Pseudomonadati</taxon>
        <taxon>Pseudomonadota</taxon>
        <taxon>Betaproteobacteria</taxon>
        <taxon>Neisseriales</taxon>
        <taxon>Chitinibacteraceae</taxon>
        <taxon>Chitinimonas</taxon>
    </lineage>
</organism>
<comment type="similarity">
    <text evidence="4 12">In the N-terminal section; belongs to the cytidine and deoxycytidylate deaminase family.</text>
</comment>
<comment type="catalytic activity">
    <reaction evidence="12">
        <text>2,5-diamino-6-hydroxy-4-(5-phosphoribosylamino)-pyrimidine + H2O + H(+) = 5-amino-6-(5-phospho-D-ribosylamino)uracil + NH4(+)</text>
        <dbReference type="Rhea" id="RHEA:21868"/>
        <dbReference type="ChEBI" id="CHEBI:15377"/>
        <dbReference type="ChEBI" id="CHEBI:15378"/>
        <dbReference type="ChEBI" id="CHEBI:28938"/>
        <dbReference type="ChEBI" id="CHEBI:58453"/>
        <dbReference type="ChEBI" id="CHEBI:58614"/>
        <dbReference type="EC" id="3.5.4.26"/>
    </reaction>
</comment>
<dbReference type="Pfam" id="PF01872">
    <property type="entry name" value="RibD_C"/>
    <property type="match status" value="1"/>
</dbReference>
<keyword evidence="7 12" id="KW-0479">Metal-binding</keyword>
<evidence type="ECO:0000256" key="2">
    <source>
        <dbReference type="ARBA" id="ARBA00004882"/>
    </source>
</evidence>
<dbReference type="EC" id="1.1.1.193" evidence="12"/>
<sequence>MDFSAQDHLFMAQALRKAQGGRYLSTPNPFVGCVLVRDGVLIGEGHTQVAGGDHAEIQALHDCRRRGNDPRGATAYVTLEPCAHYGRTPPCALRLVEAGVVRVVAAISDPFPEVAGRGLALLREAGITAEVGLMAGEARALHHGFLSRVERGRPWVVAKIGASLDGRTALASGESKWITGEAARADVQHLRARACAIITGVQTVLADDPLLTVRRLDGEPWTLVRQPLRVVLDSRLRTPPTVQMLKAPGKTLFVWSGENTDELNARQAALEAEGAETLWLGGADGRVDLPGLLNKLAERGINTALVEAGGRLNGAFLMAGLVDELVLYQAPVLLGGSARSLAEFHLERLADRPHALETERVAVGEDLRWTLRYTPY</sequence>
<evidence type="ECO:0000256" key="6">
    <source>
        <dbReference type="ARBA" id="ARBA00022619"/>
    </source>
</evidence>
<gene>
    <name evidence="14" type="primary">ribD</name>
    <name evidence="14" type="ORF">ACFOW7_01725</name>
</gene>
<dbReference type="PROSITE" id="PS00903">
    <property type="entry name" value="CYT_DCMP_DEAMINASES_1"/>
    <property type="match status" value="1"/>
</dbReference>
<dbReference type="InterPro" id="IPR002125">
    <property type="entry name" value="CMP_dCMP_dom"/>
</dbReference>
<dbReference type="InterPro" id="IPR002734">
    <property type="entry name" value="RibDG_C"/>
</dbReference>
<dbReference type="Gene3D" id="3.40.430.10">
    <property type="entry name" value="Dihydrofolate Reductase, subunit A"/>
    <property type="match status" value="1"/>
</dbReference>
<evidence type="ECO:0000256" key="4">
    <source>
        <dbReference type="ARBA" id="ARBA00005259"/>
    </source>
</evidence>
<keyword evidence="12 14" id="KW-0378">Hydrolase</keyword>
<keyword evidence="9 12" id="KW-0521">NADP</keyword>
<evidence type="ECO:0000313" key="14">
    <source>
        <dbReference type="EMBL" id="MFC4158067.1"/>
    </source>
</evidence>
<dbReference type="NCBIfam" id="TIGR00227">
    <property type="entry name" value="ribD_Cterm"/>
    <property type="match status" value="1"/>
</dbReference>
<dbReference type="PIRSF" id="PIRSF006769">
    <property type="entry name" value="RibD"/>
    <property type="match status" value="1"/>
</dbReference>